<proteinExistence type="predicted"/>
<organism evidence="2 3">
    <name type="scientific">Saprolegnia parasitica (strain CBS 223.65)</name>
    <dbReference type="NCBI Taxonomy" id="695850"/>
    <lineage>
        <taxon>Eukaryota</taxon>
        <taxon>Sar</taxon>
        <taxon>Stramenopiles</taxon>
        <taxon>Oomycota</taxon>
        <taxon>Saprolegniomycetes</taxon>
        <taxon>Saprolegniales</taxon>
        <taxon>Saprolegniaceae</taxon>
        <taxon>Saprolegnia</taxon>
    </lineage>
</organism>
<dbReference type="VEuPathDB" id="FungiDB:SPRG_09368"/>
<dbReference type="GeneID" id="24131536"/>
<evidence type="ECO:0000313" key="2">
    <source>
        <dbReference type="EMBL" id="KDO25426.1"/>
    </source>
</evidence>
<evidence type="ECO:0000256" key="1">
    <source>
        <dbReference type="SAM" id="MobiDB-lite"/>
    </source>
</evidence>
<dbReference type="AlphaFoldDB" id="A0A067CFU6"/>
<accession>A0A067CFU6</accession>
<name>A0A067CFU6_SAPPC</name>
<feature type="compositionally biased region" description="Basic and acidic residues" evidence="1">
    <location>
        <begin position="1"/>
        <end position="12"/>
    </location>
</feature>
<protein>
    <submittedName>
        <fullName evidence="2">Uncharacterized protein</fullName>
    </submittedName>
</protein>
<gene>
    <name evidence="2" type="ORF">SPRG_09368</name>
</gene>
<keyword evidence="3" id="KW-1185">Reference proteome</keyword>
<dbReference type="Proteomes" id="UP000030745">
    <property type="component" value="Unassembled WGS sequence"/>
</dbReference>
<dbReference type="KEGG" id="spar:SPRG_09368"/>
<evidence type="ECO:0000313" key="3">
    <source>
        <dbReference type="Proteomes" id="UP000030745"/>
    </source>
</evidence>
<feature type="region of interest" description="Disordered" evidence="1">
    <location>
        <begin position="1"/>
        <end position="28"/>
    </location>
</feature>
<feature type="region of interest" description="Disordered" evidence="1">
    <location>
        <begin position="45"/>
        <end position="94"/>
    </location>
</feature>
<dbReference type="EMBL" id="KK583232">
    <property type="protein sequence ID" value="KDO25426.1"/>
    <property type="molecule type" value="Genomic_DNA"/>
</dbReference>
<sequence>MSCSHDCQKKDSSQAGDGSGKSDDDCNDVHTTGFRYVKPLSPLSRAQLSSDDDDSGSDGAVCFLDSEEDELSEDDEFSDDEGGWGLDPLDRAQM</sequence>
<dbReference type="RefSeq" id="XP_012203853.1">
    <property type="nucleotide sequence ID" value="XM_012348463.1"/>
</dbReference>
<feature type="compositionally biased region" description="Acidic residues" evidence="1">
    <location>
        <begin position="65"/>
        <end position="82"/>
    </location>
</feature>
<reference evidence="2 3" key="1">
    <citation type="journal article" date="2013" name="PLoS Genet.">
        <title>Distinctive expansion of potential virulence genes in the genome of the oomycete fish pathogen Saprolegnia parasitica.</title>
        <authorList>
            <person name="Jiang R.H."/>
            <person name="de Bruijn I."/>
            <person name="Haas B.J."/>
            <person name="Belmonte R."/>
            <person name="Lobach L."/>
            <person name="Christie J."/>
            <person name="van den Ackerveken G."/>
            <person name="Bottin A."/>
            <person name="Bulone V."/>
            <person name="Diaz-Moreno S.M."/>
            <person name="Dumas B."/>
            <person name="Fan L."/>
            <person name="Gaulin E."/>
            <person name="Govers F."/>
            <person name="Grenville-Briggs L.J."/>
            <person name="Horner N.R."/>
            <person name="Levin J.Z."/>
            <person name="Mammella M."/>
            <person name="Meijer H.J."/>
            <person name="Morris P."/>
            <person name="Nusbaum C."/>
            <person name="Oome S."/>
            <person name="Phillips A.J."/>
            <person name="van Rooyen D."/>
            <person name="Rzeszutek E."/>
            <person name="Saraiva M."/>
            <person name="Secombes C.J."/>
            <person name="Seidl M.F."/>
            <person name="Snel B."/>
            <person name="Stassen J.H."/>
            <person name="Sykes S."/>
            <person name="Tripathy S."/>
            <person name="van den Berg H."/>
            <person name="Vega-Arreguin J.C."/>
            <person name="Wawra S."/>
            <person name="Young S.K."/>
            <person name="Zeng Q."/>
            <person name="Dieguez-Uribeondo J."/>
            <person name="Russ C."/>
            <person name="Tyler B.M."/>
            <person name="van West P."/>
        </authorList>
    </citation>
    <scope>NUCLEOTIDE SEQUENCE [LARGE SCALE GENOMIC DNA]</scope>
    <source>
        <strain evidence="2 3">CBS 223.65</strain>
    </source>
</reference>